<proteinExistence type="predicted"/>
<dbReference type="EMBL" id="FNEW01000001">
    <property type="protein sequence ID" value="SDJ25048.1"/>
    <property type="molecule type" value="Genomic_DNA"/>
</dbReference>
<dbReference type="Proteomes" id="UP000198917">
    <property type="component" value="Unassembled WGS sequence"/>
</dbReference>
<keyword evidence="1" id="KW-1133">Transmembrane helix</keyword>
<comment type="caution">
    <text evidence="2">The sequence shown here is derived from an EMBL/GenBank/DDBJ whole genome shotgun (WGS) entry which is preliminary data.</text>
</comment>
<evidence type="ECO:0000313" key="3">
    <source>
        <dbReference type="Proteomes" id="UP000198917"/>
    </source>
</evidence>
<sequence>MPFPFLALFVQLLVGIGSMVIGYLMMPKASTSQPEEVTDMDEPTAESRPIPVVFGELDVAPNILWFGDKATTSRKVSA</sequence>
<name>A0A7Z7BHE9_9HYPH</name>
<dbReference type="RefSeq" id="WP_006314190.1">
    <property type="nucleotide sequence ID" value="NZ_FNEW01000001.1"/>
</dbReference>
<feature type="transmembrane region" description="Helical" evidence="1">
    <location>
        <begin position="6"/>
        <end position="26"/>
    </location>
</feature>
<protein>
    <submittedName>
        <fullName evidence="2">Uncharacterized protein</fullName>
    </submittedName>
</protein>
<organism evidence="2 3">
    <name type="scientific">Agrobacterium fabrum</name>
    <dbReference type="NCBI Taxonomy" id="1176649"/>
    <lineage>
        <taxon>Bacteria</taxon>
        <taxon>Pseudomonadati</taxon>
        <taxon>Pseudomonadota</taxon>
        <taxon>Alphaproteobacteria</taxon>
        <taxon>Hyphomicrobiales</taxon>
        <taxon>Rhizobiaceae</taxon>
        <taxon>Rhizobium/Agrobacterium group</taxon>
        <taxon>Agrobacterium</taxon>
        <taxon>Agrobacterium tumefaciens complex</taxon>
    </lineage>
</organism>
<gene>
    <name evidence="2" type="ORF">SAMN05428983_0820</name>
</gene>
<keyword evidence="1" id="KW-0812">Transmembrane</keyword>
<evidence type="ECO:0000256" key="1">
    <source>
        <dbReference type="SAM" id="Phobius"/>
    </source>
</evidence>
<evidence type="ECO:0000313" key="2">
    <source>
        <dbReference type="EMBL" id="SDJ25048.1"/>
    </source>
</evidence>
<keyword evidence="1" id="KW-0472">Membrane</keyword>
<accession>A0A7Z7BHE9</accession>
<reference evidence="2 3" key="1">
    <citation type="submission" date="2016-10" db="EMBL/GenBank/DDBJ databases">
        <authorList>
            <person name="Varghese N."/>
            <person name="Submissions S."/>
        </authorList>
    </citation>
    <scope>NUCLEOTIDE SEQUENCE [LARGE SCALE GENOMIC DNA]</scope>
    <source>
        <strain evidence="2 3">PDC82</strain>
    </source>
</reference>
<dbReference type="AlphaFoldDB" id="A0A7Z7BHE9"/>